<feature type="transmembrane region" description="Helical" evidence="1">
    <location>
        <begin position="12"/>
        <end position="31"/>
    </location>
</feature>
<protein>
    <submittedName>
        <fullName evidence="2">AT1B</fullName>
    </submittedName>
</protein>
<name>A0AAW2YLS6_9EUKA</name>
<dbReference type="Proteomes" id="UP001431209">
    <property type="component" value="Unassembled WGS sequence"/>
</dbReference>
<feature type="transmembrane region" description="Helical" evidence="1">
    <location>
        <begin position="111"/>
        <end position="130"/>
    </location>
</feature>
<evidence type="ECO:0000256" key="1">
    <source>
        <dbReference type="SAM" id="Phobius"/>
    </source>
</evidence>
<dbReference type="EMBL" id="JAOPGA020000280">
    <property type="protein sequence ID" value="KAL0477913.1"/>
    <property type="molecule type" value="Genomic_DNA"/>
</dbReference>
<feature type="transmembrane region" description="Helical" evidence="1">
    <location>
        <begin position="81"/>
        <end position="99"/>
    </location>
</feature>
<keyword evidence="3" id="KW-1185">Reference proteome</keyword>
<sequence length="140" mass="15430">MTVLNKLHLAEALFINILTGVFVILKPDLFLETLSPDQILDQVQGGHLAQAAIGLFGVIMVVLGLLEIVIFVLGSVTAQRIASACLLFGDLLHLLWVYNTFKLYSGNHRQILSNSIPTSLCILLRICFLLSSKVDVKQKK</sequence>
<dbReference type="AlphaFoldDB" id="A0AAW2YLS6"/>
<keyword evidence="1" id="KW-0812">Transmembrane</keyword>
<feature type="transmembrane region" description="Helical" evidence="1">
    <location>
        <begin position="51"/>
        <end position="74"/>
    </location>
</feature>
<accession>A0AAW2YLS6</accession>
<organism evidence="2 3">
    <name type="scientific">Acrasis kona</name>
    <dbReference type="NCBI Taxonomy" id="1008807"/>
    <lineage>
        <taxon>Eukaryota</taxon>
        <taxon>Discoba</taxon>
        <taxon>Heterolobosea</taxon>
        <taxon>Tetramitia</taxon>
        <taxon>Eutetramitia</taxon>
        <taxon>Acrasidae</taxon>
        <taxon>Acrasis</taxon>
    </lineage>
</organism>
<keyword evidence="1" id="KW-0472">Membrane</keyword>
<reference evidence="2 3" key="1">
    <citation type="submission" date="2024-03" db="EMBL/GenBank/DDBJ databases">
        <title>The Acrasis kona genome and developmental transcriptomes reveal deep origins of eukaryotic multicellular pathways.</title>
        <authorList>
            <person name="Sheikh S."/>
            <person name="Fu C.-J."/>
            <person name="Brown M.W."/>
            <person name="Baldauf S.L."/>
        </authorList>
    </citation>
    <scope>NUCLEOTIDE SEQUENCE [LARGE SCALE GENOMIC DNA]</scope>
    <source>
        <strain evidence="2 3">ATCC MYA-3509</strain>
    </source>
</reference>
<evidence type="ECO:0000313" key="2">
    <source>
        <dbReference type="EMBL" id="KAL0477913.1"/>
    </source>
</evidence>
<keyword evidence="1" id="KW-1133">Transmembrane helix</keyword>
<evidence type="ECO:0000313" key="3">
    <source>
        <dbReference type="Proteomes" id="UP001431209"/>
    </source>
</evidence>
<gene>
    <name evidence="2" type="ORF">AKO1_005400</name>
</gene>
<proteinExistence type="predicted"/>
<comment type="caution">
    <text evidence="2">The sequence shown here is derived from an EMBL/GenBank/DDBJ whole genome shotgun (WGS) entry which is preliminary data.</text>
</comment>